<proteinExistence type="predicted"/>
<gene>
    <name evidence="3" type="ORF">ACFS6J_13500</name>
</gene>
<dbReference type="PROSITE" id="PS50943">
    <property type="entry name" value="HTH_CROC1"/>
    <property type="match status" value="1"/>
</dbReference>
<dbReference type="Gene3D" id="1.10.260.40">
    <property type="entry name" value="lambda repressor-like DNA-binding domains"/>
    <property type="match status" value="1"/>
</dbReference>
<evidence type="ECO:0000313" key="4">
    <source>
        <dbReference type="Proteomes" id="UP001597560"/>
    </source>
</evidence>
<feature type="domain" description="HTH cro/C1-type" evidence="2">
    <location>
        <begin position="35"/>
        <end position="76"/>
    </location>
</feature>
<dbReference type="InterPro" id="IPR001387">
    <property type="entry name" value="Cro/C1-type_HTH"/>
</dbReference>
<organism evidence="3 4">
    <name type="scientific">Olivibacter jilunii</name>
    <dbReference type="NCBI Taxonomy" id="985016"/>
    <lineage>
        <taxon>Bacteria</taxon>
        <taxon>Pseudomonadati</taxon>
        <taxon>Bacteroidota</taxon>
        <taxon>Sphingobacteriia</taxon>
        <taxon>Sphingobacteriales</taxon>
        <taxon>Sphingobacteriaceae</taxon>
        <taxon>Olivibacter</taxon>
    </lineage>
</organism>
<dbReference type="EMBL" id="JBHUPA010000007">
    <property type="protein sequence ID" value="MFD2962809.1"/>
    <property type="molecule type" value="Genomic_DNA"/>
</dbReference>
<name>A0ABW6B361_9SPHI</name>
<dbReference type="RefSeq" id="WP_377611085.1">
    <property type="nucleotide sequence ID" value="NZ_JBHUPA010000007.1"/>
</dbReference>
<dbReference type="InterPro" id="IPR010982">
    <property type="entry name" value="Lambda_DNA-bd_dom_sf"/>
</dbReference>
<protein>
    <submittedName>
        <fullName evidence="3">Helix-turn-helix domain-containing protein</fullName>
    </submittedName>
</protein>
<comment type="caution">
    <text evidence="3">The sequence shown here is derived from an EMBL/GenBank/DDBJ whole genome shotgun (WGS) entry which is preliminary data.</text>
</comment>
<feature type="coiled-coil region" evidence="1">
    <location>
        <begin position="116"/>
        <end position="143"/>
    </location>
</feature>
<reference evidence="4" key="1">
    <citation type="journal article" date="2019" name="Int. J. Syst. Evol. Microbiol.">
        <title>The Global Catalogue of Microorganisms (GCM) 10K type strain sequencing project: providing services to taxonomists for standard genome sequencing and annotation.</title>
        <authorList>
            <consortium name="The Broad Institute Genomics Platform"/>
            <consortium name="The Broad Institute Genome Sequencing Center for Infectious Disease"/>
            <person name="Wu L."/>
            <person name="Ma J."/>
        </authorList>
    </citation>
    <scope>NUCLEOTIDE SEQUENCE [LARGE SCALE GENOMIC DNA]</scope>
    <source>
        <strain evidence="4">KCTC 23098</strain>
    </source>
</reference>
<keyword evidence="4" id="KW-1185">Reference proteome</keyword>
<evidence type="ECO:0000256" key="1">
    <source>
        <dbReference type="SAM" id="Coils"/>
    </source>
</evidence>
<dbReference type="Proteomes" id="UP001597560">
    <property type="component" value="Unassembled WGS sequence"/>
</dbReference>
<evidence type="ECO:0000259" key="2">
    <source>
        <dbReference type="PROSITE" id="PS50943"/>
    </source>
</evidence>
<accession>A0ABW6B361</accession>
<keyword evidence="1" id="KW-0175">Coiled coil</keyword>
<dbReference type="Pfam" id="PF01381">
    <property type="entry name" value="HTH_3"/>
    <property type="match status" value="1"/>
</dbReference>
<evidence type="ECO:0000313" key="3">
    <source>
        <dbReference type="EMBL" id="MFD2962809.1"/>
    </source>
</evidence>
<sequence>MNILLEMPDNQAKKSSEKLTRLILVIEKLGFKNDSEFAKAIGMSKSYVSEILSSGHVPKTMGQKLEDKLKVSRKWFDLNDGDMMLADNNYKNAENEEYPLINESLASYNDPKDDLISELKAHVETQRNLIEILTEENKRLKALIEPKDPNKSNIAAG</sequence>